<evidence type="ECO:0000256" key="6">
    <source>
        <dbReference type="ARBA" id="ARBA00023136"/>
    </source>
</evidence>
<keyword evidence="3" id="KW-1003">Cell membrane</keyword>
<evidence type="ECO:0000256" key="3">
    <source>
        <dbReference type="ARBA" id="ARBA00022475"/>
    </source>
</evidence>
<evidence type="ECO:0000256" key="7">
    <source>
        <dbReference type="SAM" id="Phobius"/>
    </source>
</evidence>
<keyword evidence="9" id="KW-1185">Reference proteome</keyword>
<evidence type="ECO:0000313" key="8">
    <source>
        <dbReference type="EMBL" id="NYF80800.1"/>
    </source>
</evidence>
<comment type="caution">
    <text evidence="8">The sequence shown here is derived from an EMBL/GenBank/DDBJ whole genome shotgun (WGS) entry which is preliminary data.</text>
</comment>
<keyword evidence="5 7" id="KW-1133">Transmembrane helix</keyword>
<feature type="transmembrane region" description="Helical" evidence="7">
    <location>
        <begin position="75"/>
        <end position="100"/>
    </location>
</feature>
<comment type="similarity">
    <text evidence="2">Belongs to the DoxX family.</text>
</comment>
<evidence type="ECO:0000256" key="5">
    <source>
        <dbReference type="ARBA" id="ARBA00022989"/>
    </source>
</evidence>
<dbReference type="RefSeq" id="WP_179492465.1">
    <property type="nucleotide sequence ID" value="NZ_JACCCW010000002.1"/>
</dbReference>
<dbReference type="GO" id="GO:0005886">
    <property type="term" value="C:plasma membrane"/>
    <property type="evidence" value="ECO:0007669"/>
    <property type="project" value="UniProtKB-SubCell"/>
</dbReference>
<keyword evidence="4 7" id="KW-0812">Transmembrane</keyword>
<evidence type="ECO:0000256" key="1">
    <source>
        <dbReference type="ARBA" id="ARBA00004651"/>
    </source>
</evidence>
<dbReference type="AlphaFoldDB" id="A0A7Y9TIA9"/>
<sequence>MNTLAKRYTQFSAATSALQSPFLLAIRLYWGWQFAVSGWGKMQNIPKFTTFFNSINIPFPAFNAHFVAGVEFFGGLLLIVGLASRFAGLILAGNMLVAYWTADHEALLSVFSDSDKFTSAAEITFLMAALTILVFGAGRFSLDALFKGRLKERAT</sequence>
<evidence type="ECO:0000256" key="2">
    <source>
        <dbReference type="ARBA" id="ARBA00006679"/>
    </source>
</evidence>
<protein>
    <submittedName>
        <fullName evidence="8">Putative oxidoreductase</fullName>
    </submittedName>
</protein>
<accession>A0A7Y9TIA9</accession>
<dbReference type="EMBL" id="JACCCW010000002">
    <property type="protein sequence ID" value="NYF80800.1"/>
    <property type="molecule type" value="Genomic_DNA"/>
</dbReference>
<dbReference type="Proteomes" id="UP000589520">
    <property type="component" value="Unassembled WGS sequence"/>
</dbReference>
<reference evidence="8 9" key="1">
    <citation type="submission" date="2020-07" db="EMBL/GenBank/DDBJ databases">
        <title>Genomic Encyclopedia of Type Strains, Phase IV (KMG-V): Genome sequencing to study the core and pangenomes of soil and plant-associated prokaryotes.</title>
        <authorList>
            <person name="Whitman W."/>
        </authorList>
    </citation>
    <scope>NUCLEOTIDE SEQUENCE [LARGE SCALE GENOMIC DNA]</scope>
    <source>
        <strain evidence="8 9">X4EP2</strain>
    </source>
</reference>
<gene>
    <name evidence="8" type="ORF">HDF17_003120</name>
</gene>
<dbReference type="InterPro" id="IPR051907">
    <property type="entry name" value="DoxX-like_oxidoreductase"/>
</dbReference>
<evidence type="ECO:0000313" key="9">
    <source>
        <dbReference type="Proteomes" id="UP000589520"/>
    </source>
</evidence>
<dbReference type="InterPro" id="IPR032808">
    <property type="entry name" value="DoxX"/>
</dbReference>
<proteinExistence type="inferred from homology"/>
<evidence type="ECO:0000256" key="4">
    <source>
        <dbReference type="ARBA" id="ARBA00022692"/>
    </source>
</evidence>
<dbReference type="PANTHER" id="PTHR33452">
    <property type="entry name" value="OXIDOREDUCTASE CATD-RELATED"/>
    <property type="match status" value="1"/>
</dbReference>
<name>A0A7Y9TIA9_9BACT</name>
<dbReference type="PANTHER" id="PTHR33452:SF1">
    <property type="entry name" value="INNER MEMBRANE PROTEIN YPHA-RELATED"/>
    <property type="match status" value="1"/>
</dbReference>
<keyword evidence="6 7" id="KW-0472">Membrane</keyword>
<comment type="subcellular location">
    <subcellularLocation>
        <location evidence="1">Cell membrane</location>
        <topology evidence="1">Multi-pass membrane protein</topology>
    </subcellularLocation>
</comment>
<feature type="transmembrane region" description="Helical" evidence="7">
    <location>
        <begin position="120"/>
        <end position="142"/>
    </location>
</feature>
<organism evidence="8 9">
    <name type="scientific">Granulicella arctica</name>
    <dbReference type="NCBI Taxonomy" id="940613"/>
    <lineage>
        <taxon>Bacteria</taxon>
        <taxon>Pseudomonadati</taxon>
        <taxon>Acidobacteriota</taxon>
        <taxon>Terriglobia</taxon>
        <taxon>Terriglobales</taxon>
        <taxon>Acidobacteriaceae</taxon>
        <taxon>Granulicella</taxon>
    </lineage>
</organism>
<dbReference type="Pfam" id="PF07681">
    <property type="entry name" value="DoxX"/>
    <property type="match status" value="1"/>
</dbReference>